<comment type="caution">
    <text evidence="6">The sequence shown here is derived from an EMBL/GenBank/DDBJ whole genome shotgun (WGS) entry which is preliminary data.</text>
</comment>
<dbReference type="Proteomes" id="UP001499895">
    <property type="component" value="Unassembled WGS sequence"/>
</dbReference>
<proteinExistence type="predicted"/>
<keyword evidence="1" id="KW-0949">S-adenosyl-L-methionine</keyword>
<dbReference type="PROSITE" id="PS51918">
    <property type="entry name" value="RADICAL_SAM"/>
    <property type="match status" value="1"/>
</dbReference>
<keyword evidence="7" id="KW-1185">Reference proteome</keyword>
<evidence type="ECO:0000256" key="1">
    <source>
        <dbReference type="ARBA" id="ARBA00022691"/>
    </source>
</evidence>
<keyword evidence="2" id="KW-0479">Metal-binding</keyword>
<dbReference type="InterPro" id="IPR023885">
    <property type="entry name" value="4Fe4S-binding_SPASM_dom"/>
</dbReference>
<evidence type="ECO:0000256" key="2">
    <source>
        <dbReference type="ARBA" id="ARBA00022723"/>
    </source>
</evidence>
<keyword evidence="4" id="KW-0411">Iron-sulfur</keyword>
<evidence type="ECO:0000256" key="4">
    <source>
        <dbReference type="ARBA" id="ARBA00023014"/>
    </source>
</evidence>
<evidence type="ECO:0000259" key="5">
    <source>
        <dbReference type="PROSITE" id="PS51918"/>
    </source>
</evidence>
<dbReference type="PANTHER" id="PTHR11228:SF35">
    <property type="entry name" value="MOLYBDENUM COFACTOR BIOSYNTHESIS PROTEIN A-RELATED"/>
    <property type="match status" value="1"/>
</dbReference>
<feature type="domain" description="Radical SAM core" evidence="5">
    <location>
        <begin position="78"/>
        <end position="290"/>
    </location>
</feature>
<evidence type="ECO:0000313" key="7">
    <source>
        <dbReference type="Proteomes" id="UP001499895"/>
    </source>
</evidence>
<dbReference type="CDD" id="cd01335">
    <property type="entry name" value="Radical_SAM"/>
    <property type="match status" value="1"/>
</dbReference>
<reference evidence="7" key="1">
    <citation type="journal article" date="2019" name="Int. J. Syst. Evol. Microbiol.">
        <title>The Global Catalogue of Microorganisms (GCM) 10K type strain sequencing project: providing services to taxonomists for standard genome sequencing and annotation.</title>
        <authorList>
            <consortium name="The Broad Institute Genomics Platform"/>
            <consortium name="The Broad Institute Genome Sequencing Center for Infectious Disease"/>
            <person name="Wu L."/>
            <person name="Ma J."/>
        </authorList>
    </citation>
    <scope>NUCLEOTIDE SEQUENCE [LARGE SCALE GENOMIC DNA]</scope>
    <source>
        <strain evidence="7">JCM 10649</strain>
    </source>
</reference>
<dbReference type="NCBIfam" id="TIGR04085">
    <property type="entry name" value="rSAM_more_4Fe4S"/>
    <property type="match status" value="1"/>
</dbReference>
<accession>A0ABP3JDT2</accession>
<name>A0ABP3JDT2_9ACTN</name>
<dbReference type="SFLD" id="SFLDS00029">
    <property type="entry name" value="Radical_SAM"/>
    <property type="match status" value="1"/>
</dbReference>
<dbReference type="SUPFAM" id="SSF102114">
    <property type="entry name" value="Radical SAM enzymes"/>
    <property type="match status" value="1"/>
</dbReference>
<keyword evidence="3" id="KW-0408">Iron</keyword>
<gene>
    <name evidence="6" type="ORF">GCM10009544_08250</name>
</gene>
<sequence length="447" mass="50363">MLRNTVTCTPEYARRLPEKARPLIRYRREDFGWLAAFPDGSMAMYDEGVEPLLRAGQPPELCADHLIDRLSVETEFRFRAPAMVWLEITRTCNLRCPHCFVEGGKARSTELPTERIMELLDEWADMGVFSLIVTGGEPTIHPDFSDIVQRAYDLGFVVGIPTNGTTLTESIIERLPRDDVIISLSIDGLHGEGKYRNEGEFAYVTRRLAELRDRGFNTSIMTTTTHQNVDDLPVIMNWARDNDISLRSVPFIPMGRGALHRDLASTVHDVENTARFWIAEEEWARQKDETLGLCAGKVLDFLYTMVFATRRCMSGRGVCYVSSSGDVFPCSTCAGSKVLGGGNVQMTSFAEIWDADDWLIRKITWDNYKDTCSGCPINDDKYFCTGRCPSQSSILNGSYDGCGTTEFQRQSIIRREELFREHIMSEPLVELRRPQADDSASGPGRAS</sequence>
<dbReference type="Gene3D" id="3.20.20.70">
    <property type="entry name" value="Aldolase class I"/>
    <property type="match status" value="1"/>
</dbReference>
<organism evidence="6 7">
    <name type="scientific">Streptomyces stramineus</name>
    <dbReference type="NCBI Taxonomy" id="173861"/>
    <lineage>
        <taxon>Bacteria</taxon>
        <taxon>Bacillati</taxon>
        <taxon>Actinomycetota</taxon>
        <taxon>Actinomycetes</taxon>
        <taxon>Kitasatosporales</taxon>
        <taxon>Streptomycetaceae</taxon>
        <taxon>Streptomyces</taxon>
    </lineage>
</organism>
<dbReference type="SFLD" id="SFLDG01386">
    <property type="entry name" value="main_SPASM_domain-containing"/>
    <property type="match status" value="1"/>
</dbReference>
<dbReference type="InterPro" id="IPR013785">
    <property type="entry name" value="Aldolase_TIM"/>
</dbReference>
<dbReference type="Pfam" id="PF04055">
    <property type="entry name" value="Radical_SAM"/>
    <property type="match status" value="1"/>
</dbReference>
<dbReference type="PANTHER" id="PTHR11228">
    <property type="entry name" value="RADICAL SAM DOMAIN PROTEIN"/>
    <property type="match status" value="1"/>
</dbReference>
<evidence type="ECO:0000313" key="6">
    <source>
        <dbReference type="EMBL" id="GAA0447802.1"/>
    </source>
</evidence>
<dbReference type="InterPro" id="IPR050377">
    <property type="entry name" value="Radical_SAM_PqqE_MftC-like"/>
</dbReference>
<dbReference type="EMBL" id="BAAAHB010000004">
    <property type="protein sequence ID" value="GAA0447802.1"/>
    <property type="molecule type" value="Genomic_DNA"/>
</dbReference>
<dbReference type="InterPro" id="IPR007197">
    <property type="entry name" value="rSAM"/>
</dbReference>
<dbReference type="InterPro" id="IPR058240">
    <property type="entry name" value="rSAM_sf"/>
</dbReference>
<protein>
    <recommendedName>
        <fullName evidence="5">Radical SAM core domain-containing protein</fullName>
    </recommendedName>
</protein>
<dbReference type="Pfam" id="PF13186">
    <property type="entry name" value="SPASM"/>
    <property type="match status" value="1"/>
</dbReference>
<dbReference type="SFLD" id="SFLDG01067">
    <property type="entry name" value="SPASM/twitch_domain_containing"/>
    <property type="match status" value="1"/>
</dbReference>
<evidence type="ECO:0000256" key="3">
    <source>
        <dbReference type="ARBA" id="ARBA00023004"/>
    </source>
</evidence>